<evidence type="ECO:0000256" key="1">
    <source>
        <dbReference type="ARBA" id="ARBA00023242"/>
    </source>
</evidence>
<dbReference type="CDD" id="cd00067">
    <property type="entry name" value="GAL4"/>
    <property type="match status" value="1"/>
</dbReference>
<organism evidence="3 4">
    <name type="scientific">Patellaria atrata CBS 101060</name>
    <dbReference type="NCBI Taxonomy" id="1346257"/>
    <lineage>
        <taxon>Eukaryota</taxon>
        <taxon>Fungi</taxon>
        <taxon>Dikarya</taxon>
        <taxon>Ascomycota</taxon>
        <taxon>Pezizomycotina</taxon>
        <taxon>Dothideomycetes</taxon>
        <taxon>Dothideomycetes incertae sedis</taxon>
        <taxon>Patellariales</taxon>
        <taxon>Patellariaceae</taxon>
        <taxon>Patellaria</taxon>
    </lineage>
</organism>
<gene>
    <name evidence="3" type="ORF">M501DRAFT_1009183</name>
</gene>
<reference evidence="3" key="1">
    <citation type="journal article" date="2020" name="Stud. Mycol.">
        <title>101 Dothideomycetes genomes: a test case for predicting lifestyles and emergence of pathogens.</title>
        <authorList>
            <person name="Haridas S."/>
            <person name="Albert R."/>
            <person name="Binder M."/>
            <person name="Bloem J."/>
            <person name="Labutti K."/>
            <person name="Salamov A."/>
            <person name="Andreopoulos B."/>
            <person name="Baker S."/>
            <person name="Barry K."/>
            <person name="Bills G."/>
            <person name="Bluhm B."/>
            <person name="Cannon C."/>
            <person name="Castanera R."/>
            <person name="Culley D."/>
            <person name="Daum C."/>
            <person name="Ezra D."/>
            <person name="Gonzalez J."/>
            <person name="Henrissat B."/>
            <person name="Kuo A."/>
            <person name="Liang C."/>
            <person name="Lipzen A."/>
            <person name="Lutzoni F."/>
            <person name="Magnuson J."/>
            <person name="Mondo S."/>
            <person name="Nolan M."/>
            <person name="Ohm R."/>
            <person name="Pangilinan J."/>
            <person name="Park H.-J."/>
            <person name="Ramirez L."/>
            <person name="Alfaro M."/>
            <person name="Sun H."/>
            <person name="Tritt A."/>
            <person name="Yoshinaga Y."/>
            <person name="Zwiers L.-H."/>
            <person name="Turgeon B."/>
            <person name="Goodwin S."/>
            <person name="Spatafora J."/>
            <person name="Crous P."/>
            <person name="Grigoriev I."/>
        </authorList>
    </citation>
    <scope>NUCLEOTIDE SEQUENCE</scope>
    <source>
        <strain evidence="3">CBS 101060</strain>
    </source>
</reference>
<keyword evidence="1" id="KW-0539">Nucleus</keyword>
<dbReference type="PANTHER" id="PTHR38791">
    <property type="entry name" value="ZN(II)2CYS6 TRANSCRIPTION FACTOR (EUROFUNG)-RELATED-RELATED"/>
    <property type="match status" value="1"/>
</dbReference>
<dbReference type="PROSITE" id="PS00463">
    <property type="entry name" value="ZN2_CY6_FUNGAL_1"/>
    <property type="match status" value="1"/>
</dbReference>
<dbReference type="Pfam" id="PF00172">
    <property type="entry name" value="Zn_clus"/>
    <property type="match status" value="1"/>
</dbReference>
<name>A0A9P4VPT2_9PEZI</name>
<dbReference type="Gene3D" id="4.10.240.10">
    <property type="entry name" value="Zn(2)-C6 fungal-type DNA-binding domain"/>
    <property type="match status" value="1"/>
</dbReference>
<dbReference type="InterPro" id="IPR053175">
    <property type="entry name" value="DHMBA_Reg_Transcription_Factor"/>
</dbReference>
<sequence length="474" mass="53500">MSPSNTGCQTCKMRRIKCDGEKPICGRCVKSRRICLETNATRQACFSINIENNYASGEVKRPRGPRSSLTMMRPYLDLQTRAVTYYLQYHLHELANFPQNPGCLTECVLSWKTSGRTSHMVDLALSSLALVVFSRTQNNPPAAREAFSSYCRLLQITQQQIRQVLSSAFTEDDVEACATYSPANPTPDLSFLSLRSWCHDNSNRGSPSSIIRQTRRGLFKAFLLRNQRMPDWILAGEHFGEQGVGLEYDRILTRILNLRSALATLLQRGESETAITEDLNQEAQKLDQDLQHLTTRIPGVSPYQRHKITELDQYHDPHFYSTDVFSFCSSSEAAFWSYQFSIRMLIFDSRLKLLKLCHANGLPSNVYERQQLECTVNLKSLASSLASAIPFSLERFKLGESPATVEVPCVILNTNEDIKPYLANVLVWPLTIGSGLEGIDEPHQFWFRSELARIGKCLGDGILEGVEAHQGPFL</sequence>
<evidence type="ECO:0000313" key="3">
    <source>
        <dbReference type="EMBL" id="KAF2841166.1"/>
    </source>
</evidence>
<dbReference type="SUPFAM" id="SSF57701">
    <property type="entry name" value="Zn2/Cys6 DNA-binding domain"/>
    <property type="match status" value="1"/>
</dbReference>
<dbReference type="PANTHER" id="PTHR38791:SF1">
    <property type="entry name" value="TRANSCRIPTION FACTOR, PUTATIVE-RELATED"/>
    <property type="match status" value="1"/>
</dbReference>
<dbReference type="EMBL" id="MU006091">
    <property type="protein sequence ID" value="KAF2841166.1"/>
    <property type="molecule type" value="Genomic_DNA"/>
</dbReference>
<comment type="caution">
    <text evidence="3">The sequence shown here is derived from an EMBL/GenBank/DDBJ whole genome shotgun (WGS) entry which is preliminary data.</text>
</comment>
<dbReference type="GO" id="GO:0000981">
    <property type="term" value="F:DNA-binding transcription factor activity, RNA polymerase II-specific"/>
    <property type="evidence" value="ECO:0007669"/>
    <property type="project" value="InterPro"/>
</dbReference>
<feature type="domain" description="Zn(2)-C6 fungal-type" evidence="2">
    <location>
        <begin position="7"/>
        <end position="35"/>
    </location>
</feature>
<dbReference type="GO" id="GO:0008270">
    <property type="term" value="F:zinc ion binding"/>
    <property type="evidence" value="ECO:0007669"/>
    <property type="project" value="InterPro"/>
</dbReference>
<evidence type="ECO:0000313" key="4">
    <source>
        <dbReference type="Proteomes" id="UP000799429"/>
    </source>
</evidence>
<proteinExistence type="predicted"/>
<dbReference type="InterPro" id="IPR001138">
    <property type="entry name" value="Zn2Cys6_DnaBD"/>
</dbReference>
<dbReference type="Proteomes" id="UP000799429">
    <property type="component" value="Unassembled WGS sequence"/>
</dbReference>
<dbReference type="SMART" id="SM00066">
    <property type="entry name" value="GAL4"/>
    <property type="match status" value="1"/>
</dbReference>
<dbReference type="AlphaFoldDB" id="A0A9P4VPT2"/>
<dbReference type="InterPro" id="IPR036864">
    <property type="entry name" value="Zn2-C6_fun-type_DNA-bd_sf"/>
</dbReference>
<accession>A0A9P4VPT2</accession>
<keyword evidence="4" id="KW-1185">Reference proteome</keyword>
<evidence type="ECO:0000259" key="2">
    <source>
        <dbReference type="PROSITE" id="PS50048"/>
    </source>
</evidence>
<dbReference type="OrthoDB" id="2991872at2759"/>
<protein>
    <recommendedName>
        <fullName evidence="2">Zn(2)-C6 fungal-type domain-containing protein</fullName>
    </recommendedName>
</protein>
<dbReference type="PROSITE" id="PS50048">
    <property type="entry name" value="ZN2_CY6_FUNGAL_2"/>
    <property type="match status" value="1"/>
</dbReference>